<accession>A0A285TTS7</accession>
<dbReference type="Proteomes" id="UP000219068">
    <property type="component" value="Unassembled WGS sequence"/>
</dbReference>
<protein>
    <submittedName>
        <fullName evidence="3">SH3 domain-containing protein</fullName>
    </submittedName>
</protein>
<feature type="region of interest" description="Disordered" evidence="1">
    <location>
        <begin position="54"/>
        <end position="80"/>
    </location>
</feature>
<dbReference type="AlphaFoldDB" id="A0A285TTS7"/>
<evidence type="ECO:0000259" key="2">
    <source>
        <dbReference type="Pfam" id="PF08239"/>
    </source>
</evidence>
<dbReference type="InterPro" id="IPR003646">
    <property type="entry name" value="SH3-like_bac-type"/>
</dbReference>
<gene>
    <name evidence="3" type="ORF">SAMN05428964_105311</name>
</gene>
<feature type="domain" description="SH3b" evidence="2">
    <location>
        <begin position="105"/>
        <end position="153"/>
    </location>
</feature>
<dbReference type="Gene3D" id="2.30.30.40">
    <property type="entry name" value="SH3 Domains"/>
    <property type="match status" value="1"/>
</dbReference>
<dbReference type="RefSeq" id="WP_097052864.1">
    <property type="nucleotide sequence ID" value="NZ_OBMM01000005.1"/>
</dbReference>
<dbReference type="EMBL" id="OBMM01000005">
    <property type="protein sequence ID" value="SOC27218.1"/>
    <property type="molecule type" value="Genomic_DNA"/>
</dbReference>
<organism evidence="3 4">
    <name type="scientific">Thalassospira xiamenensis</name>
    <dbReference type="NCBI Taxonomy" id="220697"/>
    <lineage>
        <taxon>Bacteria</taxon>
        <taxon>Pseudomonadati</taxon>
        <taxon>Pseudomonadota</taxon>
        <taxon>Alphaproteobacteria</taxon>
        <taxon>Rhodospirillales</taxon>
        <taxon>Thalassospiraceae</taxon>
        <taxon>Thalassospira</taxon>
    </lineage>
</organism>
<name>A0A285TTS7_9PROT</name>
<proteinExistence type="predicted"/>
<evidence type="ECO:0000256" key="1">
    <source>
        <dbReference type="SAM" id="MobiDB-lite"/>
    </source>
</evidence>
<evidence type="ECO:0000313" key="4">
    <source>
        <dbReference type="Proteomes" id="UP000219068"/>
    </source>
</evidence>
<dbReference type="Pfam" id="PF08239">
    <property type="entry name" value="SH3_3"/>
    <property type="match status" value="1"/>
</dbReference>
<sequence length="206" mass="21839">MKHVIQGVTLSAFVFANVLVGLASVAMANGGAIVIRSEPLPPPEPQKVAPLQNAVAPAPKPTEKAKPSVQKVEASSKVGPAPNPKADVFVLDEIRPEIWVASGRGNIRAQPTTRTDIVGKLDSGDKITVLGRVRDSEWFAVEYNNDLAFIHRSVANPTGEIVPDRSEPFIVSENVQSEGVAVNAMAVEEHGSFNPGKQAAACDISF</sequence>
<reference evidence="3 4" key="1">
    <citation type="submission" date="2017-08" db="EMBL/GenBank/DDBJ databases">
        <authorList>
            <person name="de Groot N.N."/>
        </authorList>
    </citation>
    <scope>NUCLEOTIDE SEQUENCE [LARGE SCALE GENOMIC DNA]</scope>
    <source>
        <strain evidence="3 4">USBA 78</strain>
    </source>
</reference>
<evidence type="ECO:0000313" key="3">
    <source>
        <dbReference type="EMBL" id="SOC27218.1"/>
    </source>
</evidence>